<evidence type="ECO:0000313" key="6">
    <source>
        <dbReference type="Proteomes" id="UP000694941"/>
    </source>
</evidence>
<feature type="region of interest" description="Disordered" evidence="3">
    <location>
        <begin position="127"/>
        <end position="146"/>
    </location>
</feature>
<dbReference type="GeneID" id="106464591"/>
<feature type="compositionally biased region" description="Polar residues" evidence="3">
    <location>
        <begin position="590"/>
        <end position="604"/>
    </location>
</feature>
<dbReference type="RefSeq" id="XP_022248033.1">
    <property type="nucleotide sequence ID" value="XM_022392325.1"/>
</dbReference>
<reference evidence="7" key="1">
    <citation type="submission" date="2025-08" db="UniProtKB">
        <authorList>
            <consortium name="RefSeq"/>
        </authorList>
    </citation>
    <scope>IDENTIFICATION</scope>
    <source>
        <tissue evidence="7">Muscle</tissue>
    </source>
</reference>
<organism evidence="6 7">
    <name type="scientific">Limulus polyphemus</name>
    <name type="common">Atlantic horseshoe crab</name>
    <dbReference type="NCBI Taxonomy" id="6850"/>
    <lineage>
        <taxon>Eukaryota</taxon>
        <taxon>Metazoa</taxon>
        <taxon>Ecdysozoa</taxon>
        <taxon>Arthropoda</taxon>
        <taxon>Chelicerata</taxon>
        <taxon>Merostomata</taxon>
        <taxon>Xiphosura</taxon>
        <taxon>Limulidae</taxon>
        <taxon>Limulus</taxon>
    </lineage>
</organism>
<feature type="compositionally biased region" description="Basic and acidic residues" evidence="3">
    <location>
        <begin position="244"/>
        <end position="261"/>
    </location>
</feature>
<dbReference type="SMART" id="SM01189">
    <property type="entry name" value="ELM2"/>
    <property type="match status" value="1"/>
</dbReference>
<feature type="domain" description="SANT" evidence="5">
    <location>
        <begin position="142"/>
        <end position="194"/>
    </location>
</feature>
<feature type="domain" description="ELM2" evidence="4">
    <location>
        <begin position="28"/>
        <end position="129"/>
    </location>
</feature>
<dbReference type="Pfam" id="PF01448">
    <property type="entry name" value="ELM2"/>
    <property type="match status" value="1"/>
</dbReference>
<dbReference type="SUPFAM" id="SSF46689">
    <property type="entry name" value="Homeodomain-like"/>
    <property type="match status" value="1"/>
</dbReference>
<sequence length="878" mass="96907">MDASSVSSFTDADFDSYWEDESKSKNRNRIRVGRQYQATVPQLLKPGESDGRQLEDLETLKWKPNNDLSDQQLDQFFSVARAVSFFARAIDKYQHSDKESDKCIQTALRGLTEYVTSHHPCHHDANCQLSQGSSDPQPSGSNSSNDWTYGEAQLFARALEACGKNFGAIKKDFLPWKPVKSIIEYYYQGKEERPNSSHNNLGEPSTSMFSVVEPKKEIIDCDDLGDPHTSPDSGSSEEPDNSIPEERIDEPSDDKQDDETGSHPNLPTTSLTAEVLEVKPMKAKPVTATLDLETSPLGSLQFYFHGKLVLKLNAQQHANTNGHQCQWVPSVDTPKVPFPCSAGQCKKKYVELYEDSRTVDGADLQEVEGGFSKKAKLKNDFAIVWPEESFGAPVHSPQSPALSEWRHRGRATPYDGTLSPFSGVCSDPSDSDISPLQSPTDKCSTKKILGPSELCSVKDDLCIKPEPVSPCSHPTHNIEGRKIPFYSSCHKQDPQKFNTLEEVKRPFSQVNCTDVSQQIECSVPISYPSMLKTVLEATDKTGYKHLLSSSYKLSNVKQEVPLDLSIKSSQPSVNKLHAVETNCQTDGKLNSCSHKQKQLSSSWPDETLSHPPGLNTRRSSKQIKRSSFSSPDVRPSVSSFKSLTSSPVGGISKQHSADNKWTSINAKPLTLPPVISSATNTLHPGSATWTSFSANPDILSPTHTWEKSDATVASLTSYQEQHSGLTYLSMPIYNMAYPYPANCVENVNGVSASTEVNYFSQKNSPIKLKNMEDVTSSPSSKEKEIPAWVTNRPTDLTSYIPLYPHIYSYYPYAYNLSQVSWNGAVTPTEASDAPLDLSSPPSDNIPCSPKQKETIVGSSRAVQVPKDETGSVQEEKSC</sequence>
<feature type="compositionally biased region" description="Low complexity" evidence="3">
    <location>
        <begin position="830"/>
        <end position="842"/>
    </location>
</feature>
<feature type="compositionally biased region" description="Polar residues" evidence="3">
    <location>
        <begin position="262"/>
        <end position="272"/>
    </location>
</feature>
<feature type="compositionally biased region" description="Low complexity" evidence="3">
    <location>
        <begin position="130"/>
        <end position="146"/>
    </location>
</feature>
<dbReference type="Gene3D" id="1.10.10.60">
    <property type="entry name" value="Homeodomain-like"/>
    <property type="match status" value="1"/>
</dbReference>
<dbReference type="InterPro" id="IPR009057">
    <property type="entry name" value="Homeodomain-like_sf"/>
</dbReference>
<proteinExistence type="predicted"/>
<evidence type="ECO:0000256" key="2">
    <source>
        <dbReference type="ARBA" id="ARBA00023242"/>
    </source>
</evidence>
<dbReference type="InterPro" id="IPR040138">
    <property type="entry name" value="MIER/MTA"/>
</dbReference>
<evidence type="ECO:0000259" key="5">
    <source>
        <dbReference type="PROSITE" id="PS51293"/>
    </source>
</evidence>
<feature type="region of interest" description="Disordered" evidence="3">
    <location>
        <begin position="590"/>
        <end position="659"/>
    </location>
</feature>
<comment type="subcellular location">
    <subcellularLocation>
        <location evidence="1">Nucleus</location>
    </subcellularLocation>
</comment>
<dbReference type="Gene3D" id="4.10.1240.50">
    <property type="match status" value="1"/>
</dbReference>
<keyword evidence="6" id="KW-1185">Reference proteome</keyword>
<feature type="region of interest" description="Disordered" evidence="3">
    <location>
        <begin position="828"/>
        <end position="878"/>
    </location>
</feature>
<dbReference type="InterPro" id="IPR000949">
    <property type="entry name" value="ELM2_dom"/>
</dbReference>
<name>A0ABM1SWM7_LIMPO</name>
<feature type="region of interest" description="Disordered" evidence="3">
    <location>
        <begin position="220"/>
        <end position="273"/>
    </location>
</feature>
<gene>
    <name evidence="7" type="primary">LOC106464591</name>
</gene>
<evidence type="ECO:0000313" key="7">
    <source>
        <dbReference type="RefSeq" id="XP_022248033.1"/>
    </source>
</evidence>
<dbReference type="PROSITE" id="PS51293">
    <property type="entry name" value="SANT"/>
    <property type="match status" value="1"/>
</dbReference>
<dbReference type="InterPro" id="IPR017884">
    <property type="entry name" value="SANT_dom"/>
</dbReference>
<keyword evidence="2" id="KW-0539">Nucleus</keyword>
<feature type="compositionally biased region" description="Polar residues" evidence="3">
    <location>
        <begin position="636"/>
        <end position="647"/>
    </location>
</feature>
<dbReference type="PANTHER" id="PTHR10865">
    <property type="entry name" value="METASTASIS-ASSOCIATED PROTEIN AND MESODERM INDUCTION EARLY RESPONSE PROTEIN"/>
    <property type="match status" value="1"/>
</dbReference>
<dbReference type="Proteomes" id="UP000694941">
    <property type="component" value="Unplaced"/>
</dbReference>
<evidence type="ECO:0000259" key="4">
    <source>
        <dbReference type="PROSITE" id="PS51156"/>
    </source>
</evidence>
<feature type="compositionally biased region" description="Basic and acidic residues" evidence="3">
    <location>
        <begin position="865"/>
        <end position="878"/>
    </location>
</feature>
<protein>
    <submittedName>
        <fullName evidence="7">Uncharacterized protein LOC106464591 isoform X2</fullName>
    </submittedName>
</protein>
<accession>A0ABM1SWM7</accession>
<dbReference type="PROSITE" id="PS51156">
    <property type="entry name" value="ELM2"/>
    <property type="match status" value="1"/>
</dbReference>
<evidence type="ECO:0000256" key="1">
    <source>
        <dbReference type="ARBA" id="ARBA00004123"/>
    </source>
</evidence>
<evidence type="ECO:0000256" key="3">
    <source>
        <dbReference type="SAM" id="MobiDB-lite"/>
    </source>
</evidence>
<dbReference type="PANTHER" id="PTHR10865:SF29">
    <property type="entry name" value="METASTASIS ASSOCIATED 1-LIKE, ISOFORM D"/>
    <property type="match status" value="1"/>
</dbReference>